<organism evidence="9 10">
    <name type="scientific">Lasius niger</name>
    <name type="common">Black garden ant</name>
    <dbReference type="NCBI Taxonomy" id="67767"/>
    <lineage>
        <taxon>Eukaryota</taxon>
        <taxon>Metazoa</taxon>
        <taxon>Ecdysozoa</taxon>
        <taxon>Arthropoda</taxon>
        <taxon>Hexapoda</taxon>
        <taxon>Insecta</taxon>
        <taxon>Pterygota</taxon>
        <taxon>Neoptera</taxon>
        <taxon>Endopterygota</taxon>
        <taxon>Hymenoptera</taxon>
        <taxon>Apocrita</taxon>
        <taxon>Aculeata</taxon>
        <taxon>Formicoidea</taxon>
        <taxon>Formicidae</taxon>
        <taxon>Formicinae</taxon>
        <taxon>Lasius</taxon>
        <taxon>Lasius</taxon>
    </lineage>
</organism>
<dbReference type="PANTHER" id="PTHR22930:SF269">
    <property type="entry name" value="NUCLEASE HARBI1-LIKE PROTEIN"/>
    <property type="match status" value="1"/>
</dbReference>
<feature type="domain" description="DDE Tnp4" evidence="8">
    <location>
        <begin position="2"/>
        <end position="136"/>
    </location>
</feature>
<keyword evidence="6" id="KW-0378">Hydrolase</keyword>
<accession>A0A0J7NC14</accession>
<dbReference type="Proteomes" id="UP000036403">
    <property type="component" value="Unassembled WGS sequence"/>
</dbReference>
<dbReference type="EMBL" id="LBMM01007021">
    <property type="protein sequence ID" value="KMQ90115.1"/>
    <property type="molecule type" value="Genomic_DNA"/>
</dbReference>
<dbReference type="OrthoDB" id="6627079at2759"/>
<evidence type="ECO:0000313" key="10">
    <source>
        <dbReference type="Proteomes" id="UP000036403"/>
    </source>
</evidence>
<protein>
    <submittedName>
        <fullName evidence="9">Nuclease harbi1-like protein</fullName>
    </submittedName>
</protein>
<comment type="subcellular location">
    <subcellularLocation>
        <location evidence="2">Nucleus</location>
    </subcellularLocation>
</comment>
<evidence type="ECO:0000313" key="9">
    <source>
        <dbReference type="EMBL" id="KMQ90115.1"/>
    </source>
</evidence>
<keyword evidence="5" id="KW-0479">Metal-binding</keyword>
<evidence type="ECO:0000256" key="5">
    <source>
        <dbReference type="ARBA" id="ARBA00022723"/>
    </source>
</evidence>
<dbReference type="AlphaFoldDB" id="A0A0J7NC14"/>
<evidence type="ECO:0000259" key="8">
    <source>
        <dbReference type="Pfam" id="PF13359"/>
    </source>
</evidence>
<reference evidence="9 10" key="1">
    <citation type="submission" date="2015-04" db="EMBL/GenBank/DDBJ databases">
        <title>Lasius niger genome sequencing.</title>
        <authorList>
            <person name="Konorov E.A."/>
            <person name="Nikitin M.A."/>
            <person name="Kirill M.V."/>
            <person name="Chang P."/>
        </authorList>
    </citation>
    <scope>NUCLEOTIDE SEQUENCE [LARGE SCALE GENOMIC DNA]</scope>
    <source>
        <tissue evidence="9">Whole</tissue>
    </source>
</reference>
<keyword evidence="7" id="KW-0539">Nucleus</keyword>
<dbReference type="InterPro" id="IPR027806">
    <property type="entry name" value="HARBI1_dom"/>
</dbReference>
<proteinExistence type="inferred from homology"/>
<evidence type="ECO:0000256" key="2">
    <source>
        <dbReference type="ARBA" id="ARBA00004123"/>
    </source>
</evidence>
<name>A0A0J7NC14_LASNI</name>
<comment type="cofactor">
    <cofactor evidence="1">
        <name>a divalent metal cation</name>
        <dbReference type="ChEBI" id="CHEBI:60240"/>
    </cofactor>
</comment>
<keyword evidence="10" id="KW-1185">Reference proteome</keyword>
<gene>
    <name evidence="9" type="ORF">RF55_10160</name>
</gene>
<comment type="caution">
    <text evidence="9">The sequence shown here is derived from an EMBL/GenBank/DDBJ whole genome shotgun (WGS) entry which is preliminary data.</text>
</comment>
<sequence length="234" mass="26977">MAVCNADYRFVWVDIGQFGSLSDCSIWNNCDFSRMLDEGEVELPPPKCLPFTNILTQHTFVGDEAFPLMLYMMRPYSKRQLGDAVRVFNYHLSRARRVIENAFGILVSRWQILSKTICASPRSATLYVSALVCLHNFLLTEQLQAYHQPKAHVYCPAELVDREDENHDFVNGFWRNETGTGVLHDITRLGSNNSTKSAQIMRDLLRDYFISLVGEEQAPWQYRAAFRCSNKCFQ</sequence>
<comment type="similarity">
    <text evidence="3">Belongs to the HARBI1 family.</text>
</comment>
<evidence type="ECO:0000256" key="1">
    <source>
        <dbReference type="ARBA" id="ARBA00001968"/>
    </source>
</evidence>
<evidence type="ECO:0000256" key="3">
    <source>
        <dbReference type="ARBA" id="ARBA00006958"/>
    </source>
</evidence>
<dbReference type="PaxDb" id="67767-A0A0J7NC14"/>
<dbReference type="GO" id="GO:0046872">
    <property type="term" value="F:metal ion binding"/>
    <property type="evidence" value="ECO:0007669"/>
    <property type="project" value="UniProtKB-KW"/>
</dbReference>
<dbReference type="InterPro" id="IPR045249">
    <property type="entry name" value="HARBI1-like"/>
</dbReference>
<evidence type="ECO:0000256" key="6">
    <source>
        <dbReference type="ARBA" id="ARBA00022801"/>
    </source>
</evidence>
<evidence type="ECO:0000256" key="4">
    <source>
        <dbReference type="ARBA" id="ARBA00022722"/>
    </source>
</evidence>
<dbReference type="STRING" id="67767.A0A0J7NC14"/>
<dbReference type="GO" id="GO:0016787">
    <property type="term" value="F:hydrolase activity"/>
    <property type="evidence" value="ECO:0007669"/>
    <property type="project" value="UniProtKB-KW"/>
</dbReference>
<dbReference type="Pfam" id="PF13359">
    <property type="entry name" value="DDE_Tnp_4"/>
    <property type="match status" value="1"/>
</dbReference>
<keyword evidence="4" id="KW-0540">Nuclease</keyword>
<dbReference type="PANTHER" id="PTHR22930">
    <property type="match status" value="1"/>
</dbReference>
<evidence type="ECO:0000256" key="7">
    <source>
        <dbReference type="ARBA" id="ARBA00023242"/>
    </source>
</evidence>
<dbReference type="GO" id="GO:0005634">
    <property type="term" value="C:nucleus"/>
    <property type="evidence" value="ECO:0007669"/>
    <property type="project" value="UniProtKB-SubCell"/>
</dbReference>
<dbReference type="GO" id="GO:0004518">
    <property type="term" value="F:nuclease activity"/>
    <property type="evidence" value="ECO:0007669"/>
    <property type="project" value="UniProtKB-KW"/>
</dbReference>